<feature type="compositionally biased region" description="Basic and acidic residues" evidence="1">
    <location>
        <begin position="687"/>
        <end position="696"/>
    </location>
</feature>
<sequence length="840" mass="90084">MPAMTAPARRDANHQAHAAALHFSPQPSSPTLTNPDMILPDYSHAESVVDSLPWSTGPRSSIADFNFFPSAPLDDSALLAVTPIIYGNGTTLSDIGEVTEVESSPGGPLSRLSGNGSDGTPLGSSPTTGKRAMRKRITYTRVSRERRLSLDSTSTVHDPDRALVSKDLDDALSVDDSNFHGDDEDSMASSYADDARAQHASLGLVANANRYSTASISKRAEQILANAKRRLNTMEGNLDRARTFSYSSISSDSSPSPGAISATAPLSQNTLPSSQSGSVIETTLSGPARPSTQLQRSASALGAAGGYRPPLSPPEHHARVPEEAKQPSHPGSRLATLSEDNDSTSTVAAHDEHDKPPSLVPSPTVSQCSDAVSTRCASASAAQVRSLQEQVQGLKGKISSLKEQARADSMRRRSLQNLRTPSPFTHARWDQATRCTTSTGQSSPLSGTGSKSQRSPQSSPHAGRQEKEQLVTDGDETAEGCVHGVEQQDDVAARLTDKREAAEDDDSDNDDKTETGDDDELKQQNNKSQNLNMTDSVSESGDSLYHDTLQHPISHEDREDAFDYERFFLHSAMGTISRQAMIGHGDSDSDGSVETTRGPVLSHARRPSLDTFTTIDSFATATEGRLSRNSARWEEQSRSASVQHARAEDAQEQGEGKQTEFNKTPVDQDEPTVHDEPSKSLPCGSDDSPKTRKERPQQISIMHRPLGSSSTLSTVRRPSVSSFESSGTHRSFPLVNRTRMSGGILTPIGSPEHDLKHVSESLMTETASICDKESLVGGGPQSPALQMLSREDQALVEQVVAGLGRCVLGLTEASRGSGPGGQAEFRRRMVAAKRVLESRQ</sequence>
<name>A0A2C5YI98_9HYPO</name>
<dbReference type="OrthoDB" id="3438840at2759"/>
<feature type="region of interest" description="Disordered" evidence="1">
    <location>
        <begin position="247"/>
        <end position="366"/>
    </location>
</feature>
<feature type="compositionally biased region" description="Polar residues" evidence="1">
    <location>
        <begin position="433"/>
        <end position="460"/>
    </location>
</feature>
<accession>A0A2C5YI98</accession>
<dbReference type="AlphaFoldDB" id="A0A2C5YI98"/>
<feature type="compositionally biased region" description="Low complexity" evidence="1">
    <location>
        <begin position="247"/>
        <end position="262"/>
    </location>
</feature>
<evidence type="ECO:0000313" key="2">
    <source>
        <dbReference type="EMBL" id="PHH67210.1"/>
    </source>
</evidence>
<feature type="region of interest" description="Disordered" evidence="1">
    <location>
        <begin position="581"/>
        <end position="608"/>
    </location>
</feature>
<dbReference type="Proteomes" id="UP000226192">
    <property type="component" value="Unassembled WGS sequence"/>
</dbReference>
<organism evidence="2 3">
    <name type="scientific">Ophiocordyceps australis</name>
    <dbReference type="NCBI Taxonomy" id="1399860"/>
    <lineage>
        <taxon>Eukaryota</taxon>
        <taxon>Fungi</taxon>
        <taxon>Dikarya</taxon>
        <taxon>Ascomycota</taxon>
        <taxon>Pezizomycotina</taxon>
        <taxon>Sordariomycetes</taxon>
        <taxon>Hypocreomycetidae</taxon>
        <taxon>Hypocreales</taxon>
        <taxon>Ophiocordycipitaceae</taxon>
        <taxon>Ophiocordyceps</taxon>
    </lineage>
</organism>
<feature type="compositionally biased region" description="Polar residues" evidence="1">
    <location>
        <begin position="707"/>
        <end position="729"/>
    </location>
</feature>
<reference evidence="2 3" key="1">
    <citation type="submission" date="2017-06" db="EMBL/GenBank/DDBJ databases">
        <title>Ant-infecting Ophiocordyceps genomes reveal a high diversity of potential behavioral manipulation genes and a possible major role for enterotoxins.</title>
        <authorList>
            <person name="De Bekker C."/>
            <person name="Evans H.C."/>
            <person name="Brachmann A."/>
            <person name="Hughes D.P."/>
        </authorList>
    </citation>
    <scope>NUCLEOTIDE SEQUENCE [LARGE SCALE GENOMIC DNA]</scope>
    <source>
        <strain evidence="2 3">Map64</strain>
    </source>
</reference>
<feature type="compositionally biased region" description="Polar residues" evidence="1">
    <location>
        <begin position="264"/>
        <end position="298"/>
    </location>
</feature>
<feature type="region of interest" description="Disordered" evidence="1">
    <location>
        <begin position="498"/>
        <end position="547"/>
    </location>
</feature>
<feature type="compositionally biased region" description="Basic and acidic residues" evidence="1">
    <location>
        <begin position="314"/>
        <end position="326"/>
    </location>
</feature>
<dbReference type="STRING" id="1399860.A0A2C5YI98"/>
<gene>
    <name evidence="2" type="ORF">CDD81_2979</name>
</gene>
<feature type="region of interest" description="Disordered" evidence="1">
    <location>
        <begin position="394"/>
        <end position="474"/>
    </location>
</feature>
<comment type="caution">
    <text evidence="2">The sequence shown here is derived from an EMBL/GenBank/DDBJ whole genome shotgun (WGS) entry which is preliminary data.</text>
</comment>
<protein>
    <submittedName>
        <fullName evidence="2">Uncharacterized protein</fullName>
    </submittedName>
</protein>
<proteinExistence type="predicted"/>
<dbReference type="EMBL" id="NJET01000002">
    <property type="protein sequence ID" value="PHH67210.1"/>
    <property type="molecule type" value="Genomic_DNA"/>
</dbReference>
<evidence type="ECO:0000313" key="3">
    <source>
        <dbReference type="Proteomes" id="UP000226192"/>
    </source>
</evidence>
<feature type="region of interest" description="Disordered" evidence="1">
    <location>
        <begin position="99"/>
        <end position="134"/>
    </location>
</feature>
<feature type="region of interest" description="Disordered" evidence="1">
    <location>
        <begin position="623"/>
        <end position="729"/>
    </location>
</feature>
<keyword evidence="3" id="KW-1185">Reference proteome</keyword>
<feature type="compositionally biased region" description="Low complexity" evidence="1">
    <location>
        <begin position="523"/>
        <end position="532"/>
    </location>
</feature>
<evidence type="ECO:0000256" key="1">
    <source>
        <dbReference type="SAM" id="MobiDB-lite"/>
    </source>
</evidence>
<feature type="compositionally biased region" description="Basic and acidic residues" evidence="1">
    <location>
        <begin position="645"/>
        <end position="660"/>
    </location>
</feature>
<feature type="compositionally biased region" description="Low complexity" evidence="1">
    <location>
        <begin position="103"/>
        <end position="115"/>
    </location>
</feature>